<name>A0A914LXR5_MELIC</name>
<keyword evidence="2" id="KW-0732">Signal</keyword>
<accession>A0A914LXR5</accession>
<feature type="compositionally biased region" description="Low complexity" evidence="1">
    <location>
        <begin position="53"/>
        <end position="78"/>
    </location>
</feature>
<sequence>MFSSFRFGAMFVWSYIPFITARSITASRTLTVTFWSPAAPTSRTFVTSRTAPRVSTATSRVGTTSRSRTRSRISTSTRAPRITTTPRLTFCNLNDDSKIILT</sequence>
<feature type="region of interest" description="Disordered" evidence="1">
    <location>
        <begin position="46"/>
        <end position="78"/>
    </location>
</feature>
<evidence type="ECO:0000256" key="2">
    <source>
        <dbReference type="SAM" id="SignalP"/>
    </source>
</evidence>
<reference evidence="4" key="1">
    <citation type="submission" date="2022-11" db="UniProtKB">
        <authorList>
            <consortium name="WormBaseParasite"/>
        </authorList>
    </citation>
    <scope>IDENTIFICATION</scope>
</reference>
<feature type="chain" id="PRO_5037354888" evidence="2">
    <location>
        <begin position="22"/>
        <end position="102"/>
    </location>
</feature>
<feature type="signal peptide" evidence="2">
    <location>
        <begin position="1"/>
        <end position="21"/>
    </location>
</feature>
<evidence type="ECO:0000313" key="4">
    <source>
        <dbReference type="WBParaSite" id="Minc3s00783g17308"/>
    </source>
</evidence>
<dbReference type="AlphaFoldDB" id="A0A914LXR5"/>
<evidence type="ECO:0000256" key="1">
    <source>
        <dbReference type="SAM" id="MobiDB-lite"/>
    </source>
</evidence>
<organism evidence="3 4">
    <name type="scientific">Meloidogyne incognita</name>
    <name type="common">Southern root-knot nematode worm</name>
    <name type="synonym">Oxyuris incognita</name>
    <dbReference type="NCBI Taxonomy" id="6306"/>
    <lineage>
        <taxon>Eukaryota</taxon>
        <taxon>Metazoa</taxon>
        <taxon>Ecdysozoa</taxon>
        <taxon>Nematoda</taxon>
        <taxon>Chromadorea</taxon>
        <taxon>Rhabditida</taxon>
        <taxon>Tylenchina</taxon>
        <taxon>Tylenchomorpha</taxon>
        <taxon>Tylenchoidea</taxon>
        <taxon>Meloidogynidae</taxon>
        <taxon>Meloidogyninae</taxon>
        <taxon>Meloidogyne</taxon>
        <taxon>Meloidogyne incognita group</taxon>
    </lineage>
</organism>
<protein>
    <submittedName>
        <fullName evidence="4">Secreted protein</fullName>
    </submittedName>
</protein>
<dbReference type="WBParaSite" id="Minc3s00783g17308">
    <property type="protein sequence ID" value="Minc3s00783g17308"/>
    <property type="gene ID" value="Minc3s00783g17308"/>
</dbReference>
<proteinExistence type="predicted"/>
<dbReference type="Proteomes" id="UP000887563">
    <property type="component" value="Unplaced"/>
</dbReference>
<keyword evidence="3" id="KW-1185">Reference proteome</keyword>
<evidence type="ECO:0000313" key="3">
    <source>
        <dbReference type="Proteomes" id="UP000887563"/>
    </source>
</evidence>